<evidence type="ECO:0000313" key="3">
    <source>
        <dbReference type="Proteomes" id="UP000245207"/>
    </source>
</evidence>
<evidence type="ECO:0000256" key="1">
    <source>
        <dbReference type="SAM" id="MobiDB-lite"/>
    </source>
</evidence>
<protein>
    <submittedName>
        <fullName evidence="2">Uncharacterized protein</fullName>
    </submittedName>
</protein>
<name>A0A2U1MNY5_ARTAN</name>
<evidence type="ECO:0000313" key="2">
    <source>
        <dbReference type="EMBL" id="PWA62934.1"/>
    </source>
</evidence>
<organism evidence="2 3">
    <name type="scientific">Artemisia annua</name>
    <name type="common">Sweet wormwood</name>
    <dbReference type="NCBI Taxonomy" id="35608"/>
    <lineage>
        <taxon>Eukaryota</taxon>
        <taxon>Viridiplantae</taxon>
        <taxon>Streptophyta</taxon>
        <taxon>Embryophyta</taxon>
        <taxon>Tracheophyta</taxon>
        <taxon>Spermatophyta</taxon>
        <taxon>Magnoliopsida</taxon>
        <taxon>eudicotyledons</taxon>
        <taxon>Gunneridae</taxon>
        <taxon>Pentapetalae</taxon>
        <taxon>asterids</taxon>
        <taxon>campanulids</taxon>
        <taxon>Asterales</taxon>
        <taxon>Asteraceae</taxon>
        <taxon>Asteroideae</taxon>
        <taxon>Anthemideae</taxon>
        <taxon>Artemisiinae</taxon>
        <taxon>Artemisia</taxon>
    </lineage>
</organism>
<dbReference type="EMBL" id="PKPP01004747">
    <property type="protein sequence ID" value="PWA62934.1"/>
    <property type="molecule type" value="Genomic_DNA"/>
</dbReference>
<comment type="caution">
    <text evidence="2">The sequence shown here is derived from an EMBL/GenBank/DDBJ whole genome shotgun (WGS) entry which is preliminary data.</text>
</comment>
<feature type="compositionally biased region" description="Acidic residues" evidence="1">
    <location>
        <begin position="117"/>
        <end position="147"/>
    </location>
</feature>
<reference evidence="2 3" key="1">
    <citation type="journal article" date="2018" name="Mol. Plant">
        <title>The genome of Artemisia annua provides insight into the evolution of Asteraceae family and artemisinin biosynthesis.</title>
        <authorList>
            <person name="Shen Q."/>
            <person name="Zhang L."/>
            <person name="Liao Z."/>
            <person name="Wang S."/>
            <person name="Yan T."/>
            <person name="Shi P."/>
            <person name="Liu M."/>
            <person name="Fu X."/>
            <person name="Pan Q."/>
            <person name="Wang Y."/>
            <person name="Lv Z."/>
            <person name="Lu X."/>
            <person name="Zhang F."/>
            <person name="Jiang W."/>
            <person name="Ma Y."/>
            <person name="Chen M."/>
            <person name="Hao X."/>
            <person name="Li L."/>
            <person name="Tang Y."/>
            <person name="Lv G."/>
            <person name="Zhou Y."/>
            <person name="Sun X."/>
            <person name="Brodelius P.E."/>
            <person name="Rose J.K.C."/>
            <person name="Tang K."/>
        </authorList>
    </citation>
    <scope>NUCLEOTIDE SEQUENCE [LARGE SCALE GENOMIC DNA]</scope>
    <source>
        <strain evidence="3">cv. Huhao1</strain>
        <tissue evidence="2">Leaf</tissue>
    </source>
</reference>
<proteinExistence type="predicted"/>
<dbReference type="AlphaFoldDB" id="A0A2U1MNY5"/>
<accession>A0A2U1MNY5</accession>
<gene>
    <name evidence="2" type="ORF">CTI12_AA359240</name>
</gene>
<feature type="region of interest" description="Disordered" evidence="1">
    <location>
        <begin position="93"/>
        <end position="147"/>
    </location>
</feature>
<dbReference type="Proteomes" id="UP000245207">
    <property type="component" value="Unassembled WGS sequence"/>
</dbReference>
<keyword evidence="3" id="KW-1185">Reference proteome</keyword>
<sequence length="147" mass="16633">MSCNRGGKPDCSCFGSQHKTSLKTRTHYYEDLLRVRTPTIIEIENPPACSIEGSRKGSGRIVSATKKVKNKTKARTNGKVPFKQCAWNNCGQTGHNKQGCEKPPCKKKLGNKKVSEEENIEEDEDLYEEENIDEDEEDDEDDYSDDE</sequence>